<dbReference type="SMART" id="SM00850">
    <property type="entry name" value="LytTR"/>
    <property type="match status" value="1"/>
</dbReference>
<dbReference type="PROSITE" id="PS50930">
    <property type="entry name" value="HTH_LYTTR"/>
    <property type="match status" value="1"/>
</dbReference>
<keyword evidence="4" id="KW-1185">Reference proteome</keyword>
<name>A0A3M0CCT1_9PROT</name>
<dbReference type="OrthoDB" id="7028951at2"/>
<dbReference type="EMBL" id="REFR01000011">
    <property type="protein sequence ID" value="RMB07624.1"/>
    <property type="molecule type" value="Genomic_DNA"/>
</dbReference>
<sequence length="300" mass="33993">MKLMEKRLIGRNESIVFYFSVPALAGFMLGWHQAGLGQFMSVWASIVSWIIHFEIFWFVGLFALVIARVLIGGITGNLAVHLMFSSVLTVLIVRPIFWVTYELRLSYVLNAGADPVETVRPFIFFEPTLDFLAALSDLYLQDVLLWPLTTYFVARYGWLPFSLLRTGKAATPEMKQGRHSDGETSFGKASPPDIARLPFILRLKPQLGTDIITLKAEGHYVRVVTEKGEELIYYRFGDAILQMAPYGIQVHRSYWISNSQLNHEDTVLAGSELRLKNEMVVPVGSTFIRGLKEALEKNTR</sequence>
<gene>
    <name evidence="3" type="ORF">BXY39_1710</name>
</gene>
<dbReference type="Gene3D" id="2.40.50.1020">
    <property type="entry name" value="LytTr DNA-binding domain"/>
    <property type="match status" value="1"/>
</dbReference>
<evidence type="ECO:0000313" key="4">
    <source>
        <dbReference type="Proteomes" id="UP000271227"/>
    </source>
</evidence>
<keyword evidence="1" id="KW-0812">Transmembrane</keyword>
<keyword evidence="3" id="KW-0238">DNA-binding</keyword>
<dbReference type="AlphaFoldDB" id="A0A3M0CCT1"/>
<dbReference type="InterPro" id="IPR007492">
    <property type="entry name" value="LytTR_DNA-bd_dom"/>
</dbReference>
<keyword evidence="1" id="KW-1133">Transmembrane helix</keyword>
<dbReference type="InParanoid" id="A0A3M0CCT1"/>
<dbReference type="Proteomes" id="UP000271227">
    <property type="component" value="Unassembled WGS sequence"/>
</dbReference>
<evidence type="ECO:0000259" key="2">
    <source>
        <dbReference type="PROSITE" id="PS50930"/>
    </source>
</evidence>
<proteinExistence type="predicted"/>
<evidence type="ECO:0000256" key="1">
    <source>
        <dbReference type="SAM" id="Phobius"/>
    </source>
</evidence>
<dbReference type="Pfam" id="PF04397">
    <property type="entry name" value="LytTR"/>
    <property type="match status" value="1"/>
</dbReference>
<evidence type="ECO:0000313" key="3">
    <source>
        <dbReference type="EMBL" id="RMB07624.1"/>
    </source>
</evidence>
<feature type="transmembrane region" description="Helical" evidence="1">
    <location>
        <begin position="46"/>
        <end position="71"/>
    </location>
</feature>
<dbReference type="GO" id="GO:0003677">
    <property type="term" value="F:DNA binding"/>
    <property type="evidence" value="ECO:0007669"/>
    <property type="project" value="UniProtKB-KW"/>
</dbReference>
<keyword evidence="1" id="KW-0472">Membrane</keyword>
<accession>A0A3M0CCT1</accession>
<organism evidence="3 4">
    <name type="scientific">Eilatimonas milleporae</name>
    <dbReference type="NCBI Taxonomy" id="911205"/>
    <lineage>
        <taxon>Bacteria</taxon>
        <taxon>Pseudomonadati</taxon>
        <taxon>Pseudomonadota</taxon>
        <taxon>Alphaproteobacteria</taxon>
        <taxon>Kordiimonadales</taxon>
        <taxon>Kordiimonadaceae</taxon>
        <taxon>Eilatimonas</taxon>
    </lineage>
</organism>
<comment type="caution">
    <text evidence="3">The sequence shown here is derived from an EMBL/GenBank/DDBJ whole genome shotgun (WGS) entry which is preliminary data.</text>
</comment>
<feature type="transmembrane region" description="Helical" evidence="1">
    <location>
        <begin position="15"/>
        <end position="34"/>
    </location>
</feature>
<feature type="domain" description="HTH LytTR-type" evidence="2">
    <location>
        <begin position="210"/>
        <end position="297"/>
    </location>
</feature>
<feature type="transmembrane region" description="Helical" evidence="1">
    <location>
        <begin position="78"/>
        <end position="97"/>
    </location>
</feature>
<protein>
    <submittedName>
        <fullName evidence="3">LytTr DNA-binding domain-containing protein</fullName>
    </submittedName>
</protein>
<reference evidence="3 4" key="1">
    <citation type="submission" date="2018-10" db="EMBL/GenBank/DDBJ databases">
        <title>Genomic Encyclopedia of Archaeal and Bacterial Type Strains, Phase II (KMG-II): from individual species to whole genera.</title>
        <authorList>
            <person name="Goeker M."/>
        </authorList>
    </citation>
    <scope>NUCLEOTIDE SEQUENCE [LARGE SCALE GENOMIC DNA]</scope>
    <source>
        <strain evidence="3 4">DSM 25217</strain>
    </source>
</reference>